<evidence type="ECO:0000313" key="10">
    <source>
        <dbReference type="EMBL" id="AEB08177.1"/>
    </source>
</evidence>
<dbReference type="eggNOG" id="COG0787">
    <property type="taxonomic scope" value="Bacteria"/>
</dbReference>
<accession>F2NEI7</accession>
<comment type="similarity">
    <text evidence="5">Belongs to the alanine racemase family.</text>
</comment>
<dbReference type="GO" id="GO:0005829">
    <property type="term" value="C:cytosol"/>
    <property type="evidence" value="ECO:0007669"/>
    <property type="project" value="TreeGrafter"/>
</dbReference>
<evidence type="ECO:0000256" key="4">
    <source>
        <dbReference type="ARBA" id="ARBA00023235"/>
    </source>
</evidence>
<dbReference type="CDD" id="cd00430">
    <property type="entry name" value="PLPDE_III_AR"/>
    <property type="match status" value="1"/>
</dbReference>
<keyword evidence="11" id="KW-1185">Reference proteome</keyword>
<dbReference type="PANTHER" id="PTHR30511">
    <property type="entry name" value="ALANINE RACEMASE"/>
    <property type="match status" value="1"/>
</dbReference>
<comment type="function">
    <text evidence="5">Catalyzes the interconversion of L-alanine and D-alanine. May also act on other amino acids.</text>
</comment>
<sequence>MPTLRRPFNGPKAANSSLGMPSNRFRLPNRMVELTVDLAALQYNFRQLRQYCGQKVKILAVIKADAYGHGLLPVAQVLAPAGADYFGVAYCSEGVSLRQAGITLPILLLMGVLPEEAAEAVAHDLEVTLFCREMAAALAAQARQQSKKVKVHVKIDTGMGRLGLLPTELMPFLESLGEFPELELAGLISHFAASDCCDRSYTHQQLADFERLLKGVRGRGWAVPASHIANSAAVLHVHQAHLNMVRAGITLYGSPPSLETPSPIPLKPVMSLRTRVLQLQELPPGCSISYGRTYFTDKPSLIAALPVGYCNGYSRLMSNRGCVLLHGQRAPIRGRVCMNLTMVDVTEIPGVKKGDMATLLGEDGSDRLTGDDLAAWAETISYEIYCMMGNSNYRRYIGN</sequence>
<evidence type="ECO:0000256" key="2">
    <source>
        <dbReference type="ARBA" id="ARBA00001933"/>
    </source>
</evidence>
<dbReference type="EC" id="5.1.1.1" evidence="5"/>
<dbReference type="Gene3D" id="2.40.37.10">
    <property type="entry name" value="Lyase, Ornithine Decarboxylase, Chain A, domain 1"/>
    <property type="match status" value="1"/>
</dbReference>
<dbReference type="Pfam" id="PF01168">
    <property type="entry name" value="Ala_racemase_N"/>
    <property type="match status" value="1"/>
</dbReference>
<evidence type="ECO:0000256" key="1">
    <source>
        <dbReference type="ARBA" id="ARBA00000316"/>
    </source>
</evidence>
<dbReference type="FunFam" id="3.20.20.10:FF:000002">
    <property type="entry name" value="Alanine racemase"/>
    <property type="match status" value="1"/>
</dbReference>
<organism evidence="10 11">
    <name type="scientific">Desulfobacca acetoxidans (strain ATCC 700848 / DSM 11109 / ASRB2)</name>
    <dbReference type="NCBI Taxonomy" id="880072"/>
    <lineage>
        <taxon>Bacteria</taxon>
        <taxon>Pseudomonadati</taxon>
        <taxon>Thermodesulfobacteriota</taxon>
        <taxon>Desulfobaccia</taxon>
        <taxon>Desulfobaccales</taxon>
        <taxon>Desulfobaccaceae</taxon>
        <taxon>Desulfobacca</taxon>
    </lineage>
</organism>
<dbReference type="PANTHER" id="PTHR30511:SF0">
    <property type="entry name" value="ALANINE RACEMASE, CATABOLIC-RELATED"/>
    <property type="match status" value="1"/>
</dbReference>
<dbReference type="InterPro" id="IPR020622">
    <property type="entry name" value="Ala_racemase_pyridoxalP-BS"/>
</dbReference>
<evidence type="ECO:0000256" key="5">
    <source>
        <dbReference type="HAMAP-Rule" id="MF_01201"/>
    </source>
</evidence>
<feature type="active site" description="Proton acceptor; specific for L-alanine" evidence="5">
    <location>
        <position position="290"/>
    </location>
</feature>
<feature type="region of interest" description="Disordered" evidence="8">
    <location>
        <begin position="1"/>
        <end position="21"/>
    </location>
</feature>
<gene>
    <name evidence="10" type="ordered locus">Desac_0286</name>
</gene>
<dbReference type="NCBIfam" id="TIGR00492">
    <property type="entry name" value="alr"/>
    <property type="match status" value="1"/>
</dbReference>
<dbReference type="InterPro" id="IPR009006">
    <property type="entry name" value="Ala_racemase/Decarboxylase_C"/>
</dbReference>
<dbReference type="EMBL" id="CP002629">
    <property type="protein sequence ID" value="AEB08177.1"/>
    <property type="molecule type" value="Genomic_DNA"/>
</dbReference>
<dbReference type="STRING" id="880072.Desac_0286"/>
<dbReference type="GO" id="GO:0008784">
    <property type="term" value="F:alanine racemase activity"/>
    <property type="evidence" value="ECO:0007669"/>
    <property type="project" value="UniProtKB-UniRule"/>
</dbReference>
<dbReference type="InterPro" id="IPR000821">
    <property type="entry name" value="Ala_racemase"/>
</dbReference>
<feature type="active site" description="Proton acceptor; specific for D-alanine" evidence="5">
    <location>
        <position position="63"/>
    </location>
</feature>
<feature type="modified residue" description="N6-(pyridoxal phosphate)lysine" evidence="5 6">
    <location>
        <position position="63"/>
    </location>
</feature>
<dbReference type="HOGENOM" id="CLU_028393_2_2_7"/>
<evidence type="ECO:0000256" key="6">
    <source>
        <dbReference type="PIRSR" id="PIRSR600821-50"/>
    </source>
</evidence>
<dbReference type="Pfam" id="PF00842">
    <property type="entry name" value="Ala_racemase_C"/>
    <property type="match status" value="1"/>
</dbReference>
<protein>
    <recommendedName>
        <fullName evidence="5">Alanine racemase</fullName>
        <ecNumber evidence="5">5.1.1.1</ecNumber>
    </recommendedName>
</protein>
<evidence type="ECO:0000256" key="3">
    <source>
        <dbReference type="ARBA" id="ARBA00022898"/>
    </source>
</evidence>
<comment type="cofactor">
    <cofactor evidence="2 5 6">
        <name>pyridoxal 5'-phosphate</name>
        <dbReference type="ChEBI" id="CHEBI:597326"/>
    </cofactor>
</comment>
<comment type="pathway">
    <text evidence="5">Amino-acid biosynthesis; D-alanine biosynthesis; D-alanine from L-alanine: step 1/1.</text>
</comment>
<keyword evidence="3 5" id="KW-0663">Pyridoxal phosphate</keyword>
<dbReference type="Proteomes" id="UP000000483">
    <property type="component" value="Chromosome"/>
</dbReference>
<evidence type="ECO:0000259" key="9">
    <source>
        <dbReference type="SMART" id="SM01005"/>
    </source>
</evidence>
<feature type="domain" description="Alanine racemase C-terminal" evidence="9">
    <location>
        <begin position="269"/>
        <end position="397"/>
    </location>
</feature>
<name>F2NEI7_DESAR</name>
<keyword evidence="4 5" id="KW-0413">Isomerase</keyword>
<dbReference type="SMART" id="SM01005">
    <property type="entry name" value="Ala_racemase_C"/>
    <property type="match status" value="1"/>
</dbReference>
<evidence type="ECO:0000256" key="8">
    <source>
        <dbReference type="SAM" id="MobiDB-lite"/>
    </source>
</evidence>
<feature type="binding site" evidence="5 7">
    <location>
        <position position="338"/>
    </location>
    <ligand>
        <name>substrate</name>
    </ligand>
</feature>
<dbReference type="SUPFAM" id="SSF50621">
    <property type="entry name" value="Alanine racemase C-terminal domain-like"/>
    <property type="match status" value="1"/>
</dbReference>
<comment type="catalytic activity">
    <reaction evidence="1 5">
        <text>L-alanine = D-alanine</text>
        <dbReference type="Rhea" id="RHEA:20249"/>
        <dbReference type="ChEBI" id="CHEBI:57416"/>
        <dbReference type="ChEBI" id="CHEBI:57972"/>
        <dbReference type="EC" id="5.1.1.1"/>
    </reaction>
</comment>
<dbReference type="KEGG" id="dao:Desac_0286"/>
<proteinExistence type="inferred from homology"/>
<dbReference type="SUPFAM" id="SSF51419">
    <property type="entry name" value="PLP-binding barrel"/>
    <property type="match status" value="1"/>
</dbReference>
<dbReference type="GO" id="GO:0030632">
    <property type="term" value="P:D-alanine biosynthetic process"/>
    <property type="evidence" value="ECO:0007669"/>
    <property type="project" value="UniProtKB-UniRule"/>
</dbReference>
<evidence type="ECO:0000313" key="11">
    <source>
        <dbReference type="Proteomes" id="UP000000483"/>
    </source>
</evidence>
<dbReference type="PRINTS" id="PR00992">
    <property type="entry name" value="ALARACEMASE"/>
</dbReference>
<dbReference type="Gene3D" id="3.20.20.10">
    <property type="entry name" value="Alanine racemase"/>
    <property type="match status" value="1"/>
</dbReference>
<dbReference type="AlphaFoldDB" id="F2NEI7"/>
<dbReference type="InterPro" id="IPR029066">
    <property type="entry name" value="PLP-binding_barrel"/>
</dbReference>
<dbReference type="InterPro" id="IPR001608">
    <property type="entry name" value="Ala_racemase_N"/>
</dbReference>
<reference evidence="11" key="2">
    <citation type="submission" date="2011-03" db="EMBL/GenBank/DDBJ databases">
        <title>The complete genome of Desulfobacca acetoxidans DSM 11109.</title>
        <authorList>
            <consortium name="US DOE Joint Genome Institute (JGI-PGF)"/>
            <person name="Lucas S."/>
            <person name="Copeland A."/>
            <person name="Lapidus A."/>
            <person name="Bruce D."/>
            <person name="Goodwin L."/>
            <person name="Pitluck S."/>
            <person name="Peters L."/>
            <person name="Kyrpides N."/>
            <person name="Mavromatis K."/>
            <person name="Ivanova N."/>
            <person name="Ovchinnikova G."/>
            <person name="Teshima H."/>
            <person name="Detter J.C."/>
            <person name="Han C."/>
            <person name="Land M."/>
            <person name="Hauser L."/>
            <person name="Markowitz V."/>
            <person name="Cheng J.-F."/>
            <person name="Hugenholtz P."/>
            <person name="Woyke T."/>
            <person name="Wu D."/>
            <person name="Spring S."/>
            <person name="Schueler E."/>
            <person name="Brambilla E."/>
            <person name="Klenk H.-P."/>
            <person name="Eisen J.A."/>
        </authorList>
    </citation>
    <scope>NUCLEOTIDE SEQUENCE [LARGE SCALE GENOMIC DNA]</scope>
    <source>
        <strain evidence="11">ATCC 700848 / DSM 11109 / ASRB2</strain>
    </source>
</reference>
<dbReference type="InterPro" id="IPR011079">
    <property type="entry name" value="Ala_racemase_C"/>
</dbReference>
<feature type="binding site" evidence="5 7">
    <location>
        <position position="161"/>
    </location>
    <ligand>
        <name>substrate</name>
    </ligand>
</feature>
<reference evidence="10 11" key="1">
    <citation type="journal article" date="2011" name="Stand. Genomic Sci.">
        <title>Complete genome sequence of the acetate-degrading sulfate reducer Desulfobacca acetoxidans type strain (ASRB2).</title>
        <authorList>
            <person name="Goker M."/>
            <person name="Teshima H."/>
            <person name="Lapidus A."/>
            <person name="Nolan M."/>
            <person name="Lucas S."/>
            <person name="Hammon N."/>
            <person name="Deshpande S."/>
            <person name="Cheng J.F."/>
            <person name="Tapia R."/>
            <person name="Han C."/>
            <person name="Goodwin L."/>
            <person name="Pitluck S."/>
            <person name="Huntemann M."/>
            <person name="Liolios K."/>
            <person name="Ivanova N."/>
            <person name="Pagani I."/>
            <person name="Mavromatis K."/>
            <person name="Ovchinikova G."/>
            <person name="Pati A."/>
            <person name="Chen A."/>
            <person name="Palaniappan K."/>
            <person name="Land M."/>
            <person name="Hauser L."/>
            <person name="Brambilla E.M."/>
            <person name="Rohde M."/>
            <person name="Spring S."/>
            <person name="Detter J.C."/>
            <person name="Woyke T."/>
            <person name="Bristow J."/>
            <person name="Eisen J.A."/>
            <person name="Markowitz V."/>
            <person name="Hugenholtz P."/>
            <person name="Kyrpides N.C."/>
            <person name="Klenk H.P."/>
        </authorList>
    </citation>
    <scope>NUCLEOTIDE SEQUENCE [LARGE SCALE GENOMIC DNA]</scope>
    <source>
        <strain evidence="11">ATCC 700848 / DSM 11109 / ASRB2</strain>
    </source>
</reference>
<dbReference type="HAMAP" id="MF_01201">
    <property type="entry name" value="Ala_racemase"/>
    <property type="match status" value="1"/>
</dbReference>
<dbReference type="UniPathway" id="UPA00042">
    <property type="reaction ID" value="UER00497"/>
</dbReference>
<dbReference type="GO" id="GO:0030170">
    <property type="term" value="F:pyridoxal phosphate binding"/>
    <property type="evidence" value="ECO:0007669"/>
    <property type="project" value="UniProtKB-UniRule"/>
</dbReference>
<dbReference type="PROSITE" id="PS00395">
    <property type="entry name" value="ALANINE_RACEMASE"/>
    <property type="match status" value="1"/>
</dbReference>
<evidence type="ECO:0000256" key="7">
    <source>
        <dbReference type="PIRSR" id="PIRSR600821-52"/>
    </source>
</evidence>